<dbReference type="Proteomes" id="UP000298416">
    <property type="component" value="Unassembled WGS sequence"/>
</dbReference>
<evidence type="ECO:0008006" key="5">
    <source>
        <dbReference type="Google" id="ProtNLM"/>
    </source>
</evidence>
<dbReference type="EMBL" id="PNBA02000013">
    <property type="protein sequence ID" value="KAG6403431.1"/>
    <property type="molecule type" value="Genomic_DNA"/>
</dbReference>
<reference evidence="3" key="2">
    <citation type="submission" date="2020-08" db="EMBL/GenBank/DDBJ databases">
        <title>Plant Genome Project.</title>
        <authorList>
            <person name="Zhang R.-G."/>
        </authorList>
    </citation>
    <scope>NUCLEOTIDE SEQUENCE</scope>
    <source>
        <strain evidence="3">Huo1</strain>
        <tissue evidence="3">Leaf</tissue>
    </source>
</reference>
<dbReference type="GO" id="GO:0045087">
    <property type="term" value="P:innate immune response"/>
    <property type="evidence" value="ECO:0007669"/>
    <property type="project" value="InterPro"/>
</dbReference>
<dbReference type="PANTHER" id="PTHR34663:SF9">
    <property type="entry name" value="OS06G0637400 PROTEIN"/>
    <property type="match status" value="1"/>
</dbReference>
<keyword evidence="2" id="KW-0732">Signal</keyword>
<dbReference type="InterPro" id="IPR044700">
    <property type="entry name" value="PIP2/PIPL1"/>
</dbReference>
<accession>A0A8X8WYJ4</accession>
<proteinExistence type="predicted"/>
<evidence type="ECO:0000313" key="3">
    <source>
        <dbReference type="EMBL" id="KAG6403431.1"/>
    </source>
</evidence>
<comment type="caution">
    <text evidence="3">The sequence shown here is derived from an EMBL/GenBank/DDBJ whole genome shotgun (WGS) entry which is preliminary data.</text>
</comment>
<feature type="region of interest" description="Disordered" evidence="1">
    <location>
        <begin position="50"/>
        <end position="81"/>
    </location>
</feature>
<evidence type="ECO:0000313" key="4">
    <source>
        <dbReference type="Proteomes" id="UP000298416"/>
    </source>
</evidence>
<dbReference type="GO" id="GO:0050793">
    <property type="term" value="P:regulation of developmental process"/>
    <property type="evidence" value="ECO:0007669"/>
    <property type="project" value="InterPro"/>
</dbReference>
<dbReference type="PANTHER" id="PTHR34663">
    <property type="entry name" value="OS06G0637400 PROTEIN"/>
    <property type="match status" value="1"/>
</dbReference>
<organism evidence="3">
    <name type="scientific">Salvia splendens</name>
    <name type="common">Scarlet sage</name>
    <dbReference type="NCBI Taxonomy" id="180675"/>
    <lineage>
        <taxon>Eukaryota</taxon>
        <taxon>Viridiplantae</taxon>
        <taxon>Streptophyta</taxon>
        <taxon>Embryophyta</taxon>
        <taxon>Tracheophyta</taxon>
        <taxon>Spermatophyta</taxon>
        <taxon>Magnoliopsida</taxon>
        <taxon>eudicotyledons</taxon>
        <taxon>Gunneridae</taxon>
        <taxon>Pentapetalae</taxon>
        <taxon>asterids</taxon>
        <taxon>lamiids</taxon>
        <taxon>Lamiales</taxon>
        <taxon>Lamiaceae</taxon>
        <taxon>Nepetoideae</taxon>
        <taxon>Mentheae</taxon>
        <taxon>Salviinae</taxon>
        <taxon>Salvia</taxon>
        <taxon>Salvia subgen. Calosphace</taxon>
        <taxon>core Calosphace</taxon>
    </lineage>
</organism>
<feature type="chain" id="PRO_5036480401" description="Dirigent protein" evidence="2">
    <location>
        <begin position="16"/>
        <end position="81"/>
    </location>
</feature>
<gene>
    <name evidence="3" type="ORF">SASPL_135652</name>
</gene>
<sequence length="81" mass="8380">MNILILFLLASVIDARRLSDVPSPDVVKDGLSLGERNTVVNGFTFGGVKESGPSHGEGHKYADAKPLGGVKDLVPSPGAGH</sequence>
<protein>
    <recommendedName>
        <fullName evidence="5">Dirigent protein</fullName>
    </recommendedName>
</protein>
<name>A0A8X8WYJ4_SALSN</name>
<keyword evidence="4" id="KW-1185">Reference proteome</keyword>
<reference evidence="3" key="1">
    <citation type="submission" date="2018-01" db="EMBL/GenBank/DDBJ databases">
        <authorList>
            <person name="Mao J.F."/>
        </authorList>
    </citation>
    <scope>NUCLEOTIDE SEQUENCE</scope>
    <source>
        <strain evidence="3">Huo1</strain>
        <tissue evidence="3">Leaf</tissue>
    </source>
</reference>
<evidence type="ECO:0000256" key="2">
    <source>
        <dbReference type="SAM" id="SignalP"/>
    </source>
</evidence>
<feature type="signal peptide" evidence="2">
    <location>
        <begin position="1"/>
        <end position="15"/>
    </location>
</feature>
<dbReference type="AlphaFoldDB" id="A0A8X8WYJ4"/>
<evidence type="ECO:0000256" key="1">
    <source>
        <dbReference type="SAM" id="MobiDB-lite"/>
    </source>
</evidence>